<dbReference type="Gene3D" id="3.40.30.10">
    <property type="entry name" value="Glutaredoxin"/>
    <property type="match status" value="1"/>
</dbReference>
<dbReference type="SUPFAM" id="SSF52833">
    <property type="entry name" value="Thioredoxin-like"/>
    <property type="match status" value="1"/>
</dbReference>
<dbReference type="KEGG" id="msaa:QYS49_31845"/>
<name>A0AA51RE78_9BACT</name>
<gene>
    <name evidence="2" type="ORF">QYS49_31845</name>
</gene>
<dbReference type="InterPro" id="IPR036249">
    <property type="entry name" value="Thioredoxin-like_sf"/>
</dbReference>
<keyword evidence="1" id="KW-0175">Coiled coil</keyword>
<keyword evidence="3" id="KW-1185">Reference proteome</keyword>
<sequence length="431" mass="51090">MVRFIFVFLLILSSIINIHAKTITFLHDEDIEVKFQDAVHPQILDYAPQFIYPTSTIFQLAESKFHFYRLSFSEKEYYLWMEDLSTDIEINLSSPEINSSNVKMISKSDWYSAKVDLNNSALEELNEIDLYYANALDSLKRLAQTDDQFRAEKNYNTIVWNSRSAKNLYNLAIEKFSYQFDEKWINFIPAYTQYWQLMYKLYYQNYHVNSFKGLNKKEIKSTIDTDFNNPESNLLVFEHFFREGLTVSELKENYEFLKSDLDLKQQNLAEALIQSQAVKEVSRIQKIDFLFGIDIDGSMESYFARDSSEKKHVLVFWSTWDSRMTTEFNLLADLKNKFKEQYNFIHICIDAYEIPDKTKSFIYQNRVGGFHLLPEQSNAFRKSNFRKDQKIRDFPFYVLTDNSGKVIETESVPLEISNRLESKLKHFSTKK</sequence>
<dbReference type="RefSeq" id="WP_308349687.1">
    <property type="nucleotide sequence ID" value="NZ_CP129971.1"/>
</dbReference>
<dbReference type="Proteomes" id="UP001230496">
    <property type="component" value="Chromosome"/>
</dbReference>
<feature type="coiled-coil region" evidence="1">
    <location>
        <begin position="247"/>
        <end position="274"/>
    </location>
</feature>
<dbReference type="AlphaFoldDB" id="A0AA51RE78"/>
<reference evidence="2 3" key="1">
    <citation type="submission" date="2023-08" db="EMBL/GenBank/DDBJ databases">
        <title>Comparative genomics and taxonomic characterization of three novel marine species of genus Marivirga.</title>
        <authorList>
            <person name="Muhammad N."/>
            <person name="Kim S.-G."/>
        </authorList>
    </citation>
    <scope>NUCLEOTIDE SEQUENCE [LARGE SCALE GENOMIC DNA]</scope>
    <source>
        <strain evidence="2 3">BDSF4-3</strain>
    </source>
</reference>
<proteinExistence type="predicted"/>
<evidence type="ECO:0000256" key="1">
    <source>
        <dbReference type="SAM" id="Coils"/>
    </source>
</evidence>
<accession>A0AA51RE78</accession>
<protein>
    <submittedName>
        <fullName evidence="2">Thioredoxin-like domain-containing protein</fullName>
    </submittedName>
</protein>
<evidence type="ECO:0000313" key="2">
    <source>
        <dbReference type="EMBL" id="WMN11939.1"/>
    </source>
</evidence>
<evidence type="ECO:0000313" key="3">
    <source>
        <dbReference type="Proteomes" id="UP001230496"/>
    </source>
</evidence>
<organism evidence="2 3">
    <name type="scientific">Marivirga salinarum</name>
    <dbReference type="NCBI Taxonomy" id="3059078"/>
    <lineage>
        <taxon>Bacteria</taxon>
        <taxon>Pseudomonadati</taxon>
        <taxon>Bacteroidota</taxon>
        <taxon>Cytophagia</taxon>
        <taxon>Cytophagales</taxon>
        <taxon>Marivirgaceae</taxon>
        <taxon>Marivirga</taxon>
    </lineage>
</organism>
<dbReference type="EMBL" id="CP129971">
    <property type="protein sequence ID" value="WMN11939.1"/>
    <property type="molecule type" value="Genomic_DNA"/>
</dbReference>